<reference evidence="3" key="1">
    <citation type="submission" date="2015-05" db="EMBL/GenBank/DDBJ databases">
        <authorList>
            <person name="Fogelqvist Johan"/>
        </authorList>
    </citation>
    <scope>NUCLEOTIDE SEQUENCE [LARGE SCALE GENOMIC DNA]</scope>
</reference>
<dbReference type="InterPro" id="IPR028364">
    <property type="entry name" value="Ribosomal_uL1/biogenesis"/>
</dbReference>
<dbReference type="Pfam" id="PF00687">
    <property type="entry name" value="Ribosomal_L1"/>
    <property type="match status" value="1"/>
</dbReference>
<organism evidence="2 3">
    <name type="scientific">Verticillium longisporum</name>
    <name type="common">Verticillium dahliae var. longisporum</name>
    <dbReference type="NCBI Taxonomy" id="100787"/>
    <lineage>
        <taxon>Eukaryota</taxon>
        <taxon>Fungi</taxon>
        <taxon>Dikarya</taxon>
        <taxon>Ascomycota</taxon>
        <taxon>Pezizomycotina</taxon>
        <taxon>Sordariomycetes</taxon>
        <taxon>Hypocreomycetidae</taxon>
        <taxon>Glomerellales</taxon>
        <taxon>Plectosphaerellaceae</taxon>
        <taxon>Verticillium</taxon>
    </lineage>
</organism>
<dbReference type="Gene3D" id="3.40.50.790">
    <property type="match status" value="1"/>
</dbReference>
<dbReference type="EMBL" id="CVQH01025861">
    <property type="protein sequence ID" value="CRK39569.1"/>
    <property type="molecule type" value="Genomic_DNA"/>
</dbReference>
<dbReference type="InterPro" id="IPR023674">
    <property type="entry name" value="Ribosomal_uL1-like"/>
</dbReference>
<feature type="region of interest" description="Disordered" evidence="1">
    <location>
        <begin position="321"/>
        <end position="383"/>
    </location>
</feature>
<keyword evidence="3" id="KW-1185">Reference proteome</keyword>
<sequence>MAATKEIATRSQTSAVTIDPEQTLKASKALLAHIQKSATESAQNSDKKKLLEDEDDVAAQTPIWLTLTTKRHIADTNKLKPGRVPVPHSFHAEDSTICLIVASPQRAYKDAVDDEAFPEALRKRITRVIDINHLQKKFSQYEAQRKLYAEHDIFLGDERIVTRLPKALGKTFYKSTAKRPIPVAVQGKKPAADGKKAARPKTSEANVNPGTPAYIAEQVEKALSAAYVSLTPSTNTAVKIGTAAMTAQQVADNVNALTAGLVERFVPQKWKNVRGIYIKGPETVALPIWAADELFIDDKDVVADATEAEKQAALEAQKANVGKKRKSALAAGEDGQAAGGKKSKKETAEAVPEADDGKLDAQIAERKEKLKKQKAKAKAALEN</sequence>
<dbReference type="STRING" id="100787.A0A0G4MZN1"/>
<gene>
    <name evidence="2" type="ORF">BN1708_007990</name>
</gene>
<evidence type="ECO:0000313" key="2">
    <source>
        <dbReference type="EMBL" id="CRK39569.1"/>
    </source>
</evidence>
<evidence type="ECO:0000313" key="3">
    <source>
        <dbReference type="Proteomes" id="UP000044602"/>
    </source>
</evidence>
<protein>
    <recommendedName>
        <fullName evidence="4">Ribosomal protein L1</fullName>
    </recommendedName>
</protein>
<proteinExistence type="predicted"/>
<accession>A0A0G4MZN1</accession>
<dbReference type="InterPro" id="IPR016095">
    <property type="entry name" value="Ribosomal_uL1_3-a/b-sand"/>
</dbReference>
<evidence type="ECO:0000256" key="1">
    <source>
        <dbReference type="SAM" id="MobiDB-lite"/>
    </source>
</evidence>
<feature type="compositionally biased region" description="Basic and acidic residues" evidence="1">
    <location>
        <begin position="355"/>
        <end position="368"/>
    </location>
</feature>
<name>A0A0G4MZN1_VERLO</name>
<dbReference type="Proteomes" id="UP000044602">
    <property type="component" value="Unassembled WGS sequence"/>
</dbReference>
<dbReference type="SUPFAM" id="SSF56808">
    <property type="entry name" value="Ribosomal protein L1"/>
    <property type="match status" value="1"/>
</dbReference>
<dbReference type="AlphaFoldDB" id="A0A0G4MZN1"/>
<evidence type="ECO:0008006" key="4">
    <source>
        <dbReference type="Google" id="ProtNLM"/>
    </source>
</evidence>
<dbReference type="CDD" id="cd00403">
    <property type="entry name" value="Ribosomal_L1"/>
    <property type="match status" value="1"/>
</dbReference>